<reference evidence="2" key="1">
    <citation type="submission" date="2018-03" db="EMBL/GenBank/DDBJ databases">
        <title>Gramella fulva sp. nov., isolated from a dry surface of tidal flat.</title>
        <authorList>
            <person name="Hwang S.H."/>
            <person name="Hwang W.M."/>
            <person name="Kang K."/>
            <person name="Ahn T.-Y."/>
        </authorList>
    </citation>
    <scope>NUCLEOTIDE SEQUENCE [LARGE SCALE GENOMIC DNA]</scope>
    <source>
        <strain evidence="2">SH35</strain>
    </source>
</reference>
<proteinExistence type="predicted"/>
<keyword evidence="2" id="KW-1185">Reference proteome</keyword>
<dbReference type="EMBL" id="CP028136">
    <property type="protein sequence ID" value="AVR45208.1"/>
    <property type="molecule type" value="Genomic_DNA"/>
</dbReference>
<accession>A0A2R3Z4Q3</accession>
<dbReference type="AlphaFoldDB" id="A0A2R3Z4Q3"/>
<evidence type="ECO:0000313" key="2">
    <source>
        <dbReference type="Proteomes" id="UP000241507"/>
    </source>
</evidence>
<dbReference type="Proteomes" id="UP000241507">
    <property type="component" value="Chromosome"/>
</dbReference>
<dbReference type="KEGG" id="grs:C7S20_07955"/>
<organism evidence="1 2">
    <name type="scientific">Christiangramia fulva</name>
    <dbReference type="NCBI Taxonomy" id="2126553"/>
    <lineage>
        <taxon>Bacteria</taxon>
        <taxon>Pseudomonadati</taxon>
        <taxon>Bacteroidota</taxon>
        <taxon>Flavobacteriia</taxon>
        <taxon>Flavobacteriales</taxon>
        <taxon>Flavobacteriaceae</taxon>
        <taxon>Christiangramia</taxon>
    </lineage>
</organism>
<gene>
    <name evidence="1" type="ORF">C7S20_07955</name>
</gene>
<name>A0A2R3Z4Q3_9FLAO</name>
<sequence length="60" mass="7139">MFFTIYLFSKELAVFFSSPCCDLLKLEKRDITTTSNKLNTKFLSTYLCRYNYIISKTFET</sequence>
<evidence type="ECO:0000313" key="1">
    <source>
        <dbReference type="EMBL" id="AVR45208.1"/>
    </source>
</evidence>
<protein>
    <submittedName>
        <fullName evidence="1">Uncharacterized protein</fullName>
    </submittedName>
</protein>